<accession>A0A381NJW4</accession>
<dbReference type="CDD" id="cd02966">
    <property type="entry name" value="TlpA_like_family"/>
    <property type="match status" value="1"/>
</dbReference>
<dbReference type="Gene3D" id="3.40.30.10">
    <property type="entry name" value="Glutaredoxin"/>
    <property type="match status" value="1"/>
</dbReference>
<comment type="subcellular location">
    <subcellularLocation>
        <location evidence="1">Cell envelope</location>
    </subcellularLocation>
</comment>
<evidence type="ECO:0000256" key="4">
    <source>
        <dbReference type="ARBA" id="ARBA00023284"/>
    </source>
</evidence>
<organism evidence="6">
    <name type="scientific">marine metagenome</name>
    <dbReference type="NCBI Taxonomy" id="408172"/>
    <lineage>
        <taxon>unclassified sequences</taxon>
        <taxon>metagenomes</taxon>
        <taxon>ecological metagenomes</taxon>
    </lineage>
</organism>
<dbReference type="EMBL" id="UINC01000410">
    <property type="protein sequence ID" value="SUZ54831.1"/>
    <property type="molecule type" value="Genomic_DNA"/>
</dbReference>
<dbReference type="InterPro" id="IPR050553">
    <property type="entry name" value="Thioredoxin_ResA/DsbE_sf"/>
</dbReference>
<sequence>MINLLSRNILHLIVLLFILISCQNKNEKINEIKLTVNYIGDIEGDEVRLQKVSSDYSIELYKSESFNNNKIVFDISILESTLFRLDILGKESIDLILNNTDVNVNIDNSSSEFKYTIEGSYDTDVLNNVRKIISTYKYDIRQINQKFIKASQEKNSKLVNELRYDANILKIDFEKFLKNYLRTVDNSLAVIITSDYLDIDNNISFWDSTLIKYRDNFSYNSYFKSFEKKVNKIKSVSIGSVAPEIILSDTTGKDVALSSLRGKYVLLDFWAGWCGPCRMENPNILKNYVKYKNKGFEVYQVSLDRSRSDWVNAIKKDNLIWYNVSDLKFFQSEAASLYNIDRIPKGFLLDPNGVIIAKDTELRGNRLGEKLD</sequence>
<evidence type="ECO:0000256" key="1">
    <source>
        <dbReference type="ARBA" id="ARBA00004196"/>
    </source>
</evidence>
<dbReference type="PANTHER" id="PTHR42852">
    <property type="entry name" value="THIOL:DISULFIDE INTERCHANGE PROTEIN DSBE"/>
    <property type="match status" value="1"/>
</dbReference>
<dbReference type="GO" id="GO:0016209">
    <property type="term" value="F:antioxidant activity"/>
    <property type="evidence" value="ECO:0007669"/>
    <property type="project" value="InterPro"/>
</dbReference>
<dbReference type="PROSITE" id="PS51352">
    <property type="entry name" value="THIOREDOXIN_2"/>
    <property type="match status" value="1"/>
</dbReference>
<evidence type="ECO:0000313" key="6">
    <source>
        <dbReference type="EMBL" id="SUZ54831.1"/>
    </source>
</evidence>
<reference evidence="6" key="1">
    <citation type="submission" date="2018-05" db="EMBL/GenBank/DDBJ databases">
        <authorList>
            <person name="Lanie J.A."/>
            <person name="Ng W.-L."/>
            <person name="Kazmierczak K.M."/>
            <person name="Andrzejewski T.M."/>
            <person name="Davidsen T.M."/>
            <person name="Wayne K.J."/>
            <person name="Tettelin H."/>
            <person name="Glass J.I."/>
            <person name="Rusch D."/>
            <person name="Podicherti R."/>
            <person name="Tsui H.-C.T."/>
            <person name="Winkler M.E."/>
        </authorList>
    </citation>
    <scope>NUCLEOTIDE SEQUENCE</scope>
</reference>
<evidence type="ECO:0000259" key="5">
    <source>
        <dbReference type="PROSITE" id="PS51352"/>
    </source>
</evidence>
<evidence type="ECO:0000256" key="3">
    <source>
        <dbReference type="ARBA" id="ARBA00023157"/>
    </source>
</evidence>
<gene>
    <name evidence="6" type="ORF">METZ01_LOCUS7685</name>
</gene>
<evidence type="ECO:0000256" key="2">
    <source>
        <dbReference type="ARBA" id="ARBA00022748"/>
    </source>
</evidence>
<dbReference type="PROSITE" id="PS51257">
    <property type="entry name" value="PROKAR_LIPOPROTEIN"/>
    <property type="match status" value="1"/>
</dbReference>
<dbReference type="GO" id="GO:0017004">
    <property type="term" value="P:cytochrome complex assembly"/>
    <property type="evidence" value="ECO:0007669"/>
    <property type="project" value="UniProtKB-KW"/>
</dbReference>
<dbReference type="SUPFAM" id="SSF52833">
    <property type="entry name" value="Thioredoxin-like"/>
    <property type="match status" value="1"/>
</dbReference>
<keyword evidence="3" id="KW-1015">Disulfide bond</keyword>
<dbReference type="InterPro" id="IPR017937">
    <property type="entry name" value="Thioredoxin_CS"/>
</dbReference>
<keyword evidence="2" id="KW-0201">Cytochrome c-type biogenesis</keyword>
<keyword evidence="4" id="KW-0676">Redox-active center</keyword>
<feature type="non-terminal residue" evidence="6">
    <location>
        <position position="372"/>
    </location>
</feature>
<name>A0A381NJW4_9ZZZZ</name>
<dbReference type="InterPro" id="IPR036249">
    <property type="entry name" value="Thioredoxin-like_sf"/>
</dbReference>
<dbReference type="InterPro" id="IPR013766">
    <property type="entry name" value="Thioredoxin_domain"/>
</dbReference>
<dbReference type="Pfam" id="PF00578">
    <property type="entry name" value="AhpC-TSA"/>
    <property type="match status" value="1"/>
</dbReference>
<dbReference type="InterPro" id="IPR000866">
    <property type="entry name" value="AhpC/TSA"/>
</dbReference>
<dbReference type="GO" id="GO:0030313">
    <property type="term" value="C:cell envelope"/>
    <property type="evidence" value="ECO:0007669"/>
    <property type="project" value="UniProtKB-SubCell"/>
</dbReference>
<dbReference type="PROSITE" id="PS00194">
    <property type="entry name" value="THIOREDOXIN_1"/>
    <property type="match status" value="1"/>
</dbReference>
<proteinExistence type="predicted"/>
<protein>
    <recommendedName>
        <fullName evidence="5">Thioredoxin domain-containing protein</fullName>
    </recommendedName>
</protein>
<feature type="domain" description="Thioredoxin" evidence="5">
    <location>
        <begin position="236"/>
        <end position="372"/>
    </location>
</feature>
<dbReference type="GO" id="GO:0016491">
    <property type="term" value="F:oxidoreductase activity"/>
    <property type="evidence" value="ECO:0007669"/>
    <property type="project" value="InterPro"/>
</dbReference>
<feature type="non-terminal residue" evidence="6">
    <location>
        <position position="1"/>
    </location>
</feature>
<dbReference type="PANTHER" id="PTHR42852:SF6">
    <property type="entry name" value="THIOL:DISULFIDE INTERCHANGE PROTEIN DSBE"/>
    <property type="match status" value="1"/>
</dbReference>
<dbReference type="AlphaFoldDB" id="A0A381NJW4"/>